<dbReference type="AlphaFoldDB" id="A0A3P7SAG8"/>
<proteinExistence type="predicted"/>
<reference evidence="1 2" key="1">
    <citation type="submission" date="2018-09" db="EMBL/GenBank/DDBJ databases">
        <authorList>
            <person name="Postec A."/>
        </authorList>
    </citation>
    <scope>NUCLEOTIDE SEQUENCE [LARGE SCALE GENOMIC DNA]</scope>
    <source>
        <strain evidence="1">70B-A</strain>
    </source>
</reference>
<dbReference type="Proteomes" id="UP000279029">
    <property type="component" value="Chromosome"/>
</dbReference>
<dbReference type="RefSeq" id="WP_125137930.1">
    <property type="nucleotide sequence ID" value="NZ_LR130778.1"/>
</dbReference>
<gene>
    <name evidence="1" type="ORF">PATL70BA_2949</name>
</gene>
<dbReference type="EMBL" id="LR130778">
    <property type="protein sequence ID" value="VDN48859.1"/>
    <property type="molecule type" value="Genomic_DNA"/>
</dbReference>
<dbReference type="OrthoDB" id="6194521at2"/>
<evidence type="ECO:0000313" key="1">
    <source>
        <dbReference type="EMBL" id="VDN48859.1"/>
    </source>
</evidence>
<keyword evidence="2" id="KW-1185">Reference proteome</keyword>
<sequence>MEQSLIDTLNSYIERQLDTQLATYKEDHNPLSSLEDYIYLNHLPSFRELLFNLIDESNALDSDIFERAGIDKKNFFDMRLHPDYDVDKNTVLSLCLALELTIDETESLLYTAGFSFDTTKILDLIIQFCIEHKIYEISEVNKALSLYHIEPLTIPIT</sequence>
<organism evidence="1 2">
    <name type="scientific">Petrocella atlantisensis</name>
    <dbReference type="NCBI Taxonomy" id="2173034"/>
    <lineage>
        <taxon>Bacteria</taxon>
        <taxon>Bacillati</taxon>
        <taxon>Bacillota</taxon>
        <taxon>Clostridia</taxon>
        <taxon>Lachnospirales</taxon>
        <taxon>Vallitaleaceae</taxon>
        <taxon>Petrocella</taxon>
    </lineage>
</organism>
<dbReference type="KEGG" id="cbar:PATL70BA_2949"/>
<evidence type="ECO:0000313" key="2">
    <source>
        <dbReference type="Proteomes" id="UP000279029"/>
    </source>
</evidence>
<protein>
    <submittedName>
        <fullName evidence="1">Uncharacterized protein</fullName>
    </submittedName>
</protein>
<name>A0A3P7SAG8_9FIRM</name>
<accession>A0A3P7SAG8</accession>